<accession>A0ACC0DBK0</accession>
<dbReference type="Proteomes" id="UP001497680">
    <property type="component" value="Unassembled WGS sequence"/>
</dbReference>
<reference evidence="1 2" key="1">
    <citation type="journal article" date="2022" name="New Phytol.">
        <title>Ecological generalism drives hyperdiversity of secondary metabolite gene clusters in xylarialean endophytes.</title>
        <authorList>
            <person name="Franco M.E.E."/>
            <person name="Wisecaver J.H."/>
            <person name="Arnold A.E."/>
            <person name="Ju Y.M."/>
            <person name="Slot J.C."/>
            <person name="Ahrendt S."/>
            <person name="Moore L.P."/>
            <person name="Eastman K.E."/>
            <person name="Scott K."/>
            <person name="Konkel Z."/>
            <person name="Mondo S.J."/>
            <person name="Kuo A."/>
            <person name="Hayes R.D."/>
            <person name="Haridas S."/>
            <person name="Andreopoulos B."/>
            <person name="Riley R."/>
            <person name="LaButti K."/>
            <person name="Pangilinan J."/>
            <person name="Lipzen A."/>
            <person name="Amirebrahimi M."/>
            <person name="Yan J."/>
            <person name="Adam C."/>
            <person name="Keymanesh K."/>
            <person name="Ng V."/>
            <person name="Louie K."/>
            <person name="Northen T."/>
            <person name="Drula E."/>
            <person name="Henrissat B."/>
            <person name="Hsieh H.M."/>
            <person name="Youens-Clark K."/>
            <person name="Lutzoni F."/>
            <person name="Miadlikowska J."/>
            <person name="Eastwood D.C."/>
            <person name="Hamelin R.C."/>
            <person name="Grigoriev I.V."/>
            <person name="U'Ren J.M."/>
        </authorList>
    </citation>
    <scope>NUCLEOTIDE SEQUENCE [LARGE SCALE GENOMIC DNA]</scope>
    <source>
        <strain evidence="1 2">ER1909</strain>
    </source>
</reference>
<comment type="caution">
    <text evidence="1">The sequence shown here is derived from an EMBL/GenBank/DDBJ whole genome shotgun (WGS) entry which is preliminary data.</text>
</comment>
<evidence type="ECO:0000313" key="2">
    <source>
        <dbReference type="Proteomes" id="UP001497680"/>
    </source>
</evidence>
<proteinExistence type="predicted"/>
<name>A0ACC0DBK0_9PEZI</name>
<organism evidence="1 2">
    <name type="scientific">Hypoxylon rubiginosum</name>
    <dbReference type="NCBI Taxonomy" id="110542"/>
    <lineage>
        <taxon>Eukaryota</taxon>
        <taxon>Fungi</taxon>
        <taxon>Dikarya</taxon>
        <taxon>Ascomycota</taxon>
        <taxon>Pezizomycotina</taxon>
        <taxon>Sordariomycetes</taxon>
        <taxon>Xylariomycetidae</taxon>
        <taxon>Xylariales</taxon>
        <taxon>Hypoxylaceae</taxon>
        <taxon>Hypoxylon</taxon>
    </lineage>
</organism>
<gene>
    <name evidence="1" type="ORF">F4821DRAFT_36735</name>
</gene>
<evidence type="ECO:0000313" key="1">
    <source>
        <dbReference type="EMBL" id="KAI6090133.1"/>
    </source>
</evidence>
<keyword evidence="2" id="KW-1185">Reference proteome</keyword>
<sequence>MAMWPFRRKGSRRRSRNPAALDSDADTTGRGRGIPPPRSQTEPNTAMTTPEPFRERRDGPTKLHRRRYSFSPGRRDSLRVTKAKKGPIASMPPGSISAAASEAYRNGMLPQESNENFATRVPTLHHENSRNKRRGQPLPRKKSSKRRKEDHDREAEIKAMSQFMPVRPATDAWTAGRPMKKDSKRMRPGLNRSWDEPSSDISLPMPGSIHSAMSSDSEQLSFRVSALEALAPRPTLRCASNPVYGPGASTGLMRSQSTKRKLADRGIIPESTLRAHKRIDDLADDLDASDLRELMERDQRRKERKKEKERERVERRLARRAEKQRAQEAEARKSGTPPPQNMERGVLGREMHGEGSDPASVVVTSSRRRRSSESDERRSRRREELENREKTPSPLDEFHRTDSIPLEPSTPVRAPESEREVDIIQEQPSSSRSTSPRILNFIRSRKSRSKSPKDSEQVSERVRTDVESPSPAPMKLEDAESGKTFDSKSSKPWRSFFRWGKNRRSSGPSSFSNTSRDSMLGGPPPAHANFVPRKISSGVPKRTMSRFREDLPELPLSPPDSRMASPEAEPLPTEPLPVITDDVQMRYDTPTSGHRSHEAMRATPISWQQRDEIQPSPAPQSMSLASIDSEASWLSGGRISRKRASSGMSGIRNSLQQYAQPAFTGSDDRASDDDNIAEDEYMNSVVPATHSRSKSSGDARPSSDEEDEQEVEAKWGATVGQTPTIMHHRDTMRSREGLLQSFDDDERDLEKYSDDEDEGSSPVQPQRATSVSLDKRHVRNFSAGSAKLLEISPRASGEKTRSMIEQGTQ</sequence>
<dbReference type="EMBL" id="MU394292">
    <property type="protein sequence ID" value="KAI6090133.1"/>
    <property type="molecule type" value="Genomic_DNA"/>
</dbReference>
<protein>
    <submittedName>
        <fullName evidence="1">Uncharacterized protein</fullName>
    </submittedName>
</protein>